<dbReference type="GO" id="GO:0019433">
    <property type="term" value="P:triglyceride catabolic process"/>
    <property type="evidence" value="ECO:0007669"/>
    <property type="project" value="TreeGrafter"/>
</dbReference>
<protein>
    <submittedName>
        <fullName evidence="5">Uncharacterized protein</fullName>
    </submittedName>
</protein>
<name>M2UVL7_COCH5</name>
<dbReference type="eggNOG" id="KOG1209">
    <property type="taxonomic scope" value="Eukaryota"/>
</dbReference>
<dbReference type="PRINTS" id="PR00080">
    <property type="entry name" value="SDRFAMILY"/>
</dbReference>
<evidence type="ECO:0000256" key="3">
    <source>
        <dbReference type="ARBA" id="ARBA00023002"/>
    </source>
</evidence>
<evidence type="ECO:0000313" key="5">
    <source>
        <dbReference type="EMBL" id="EMD97626.1"/>
    </source>
</evidence>
<organism evidence="5 6">
    <name type="scientific">Cochliobolus heterostrophus (strain C5 / ATCC 48332 / race O)</name>
    <name type="common">Southern corn leaf blight fungus</name>
    <name type="synonym">Bipolaris maydis</name>
    <dbReference type="NCBI Taxonomy" id="701091"/>
    <lineage>
        <taxon>Eukaryota</taxon>
        <taxon>Fungi</taxon>
        <taxon>Dikarya</taxon>
        <taxon>Ascomycota</taxon>
        <taxon>Pezizomycotina</taxon>
        <taxon>Dothideomycetes</taxon>
        <taxon>Pleosporomycetidae</taxon>
        <taxon>Pleosporales</taxon>
        <taxon>Pleosporineae</taxon>
        <taxon>Pleosporaceae</taxon>
        <taxon>Bipolaris</taxon>
    </lineage>
</organism>
<dbReference type="InterPro" id="IPR020904">
    <property type="entry name" value="Sc_DH/Rdtase_CS"/>
</dbReference>
<dbReference type="EMBL" id="KB445569">
    <property type="protein sequence ID" value="EMD97626.1"/>
    <property type="molecule type" value="Genomic_DNA"/>
</dbReference>
<evidence type="ECO:0000256" key="2">
    <source>
        <dbReference type="ARBA" id="ARBA00022857"/>
    </source>
</evidence>
<dbReference type="PROSITE" id="PS00061">
    <property type="entry name" value="ADH_SHORT"/>
    <property type="match status" value="1"/>
</dbReference>
<dbReference type="Proteomes" id="UP000016936">
    <property type="component" value="Unassembled WGS sequence"/>
</dbReference>
<dbReference type="InterPro" id="IPR036291">
    <property type="entry name" value="NAD(P)-bd_dom_sf"/>
</dbReference>
<dbReference type="PANTHER" id="PTHR44169:SF6">
    <property type="entry name" value="NADPH-DEPENDENT 1-ACYLDIHYDROXYACETONE PHOSPHATE REDUCTASE"/>
    <property type="match status" value="1"/>
</dbReference>
<keyword evidence="3" id="KW-0560">Oxidoreductase</keyword>
<dbReference type="SUPFAM" id="SSF51735">
    <property type="entry name" value="NAD(P)-binding Rossmann-fold domains"/>
    <property type="match status" value="1"/>
</dbReference>
<accession>M2UVL7</accession>
<dbReference type="PANTHER" id="PTHR44169">
    <property type="entry name" value="NADPH-DEPENDENT 1-ACYLDIHYDROXYACETONE PHOSPHATE REDUCTASE"/>
    <property type="match status" value="1"/>
</dbReference>
<dbReference type="GO" id="GO:0006654">
    <property type="term" value="P:phosphatidic acid biosynthetic process"/>
    <property type="evidence" value="ECO:0007669"/>
    <property type="project" value="TreeGrafter"/>
</dbReference>
<sequence length="280" mass="29533">MTPSPKTVLITGCSMGGIGSALALEFHHRGLHVFATARSLDKMAHLANLDRLTLLQLDVTSQASISTAAAQVGKTTSGSLDILINNSGSQYITPAMEANLDAARSMFEVNVFGVAAVCQAFMPLIATSRGTIVNVCSIAAHVHTPWMGFYGASKAAVEVVSETMRLEMAPLGVRVISLVAGAVASNIMTNGAILELSDTSPFKPAEKEIVALAKGQDGHARMPTDTFAKKVVDDVLGGVQGKLWRGQMASTIYWLTKLTPLSVLDKLISNDSGLDHLAKK</sequence>
<evidence type="ECO:0000256" key="4">
    <source>
        <dbReference type="RuleBase" id="RU000363"/>
    </source>
</evidence>
<dbReference type="OrthoDB" id="2102561at2759"/>
<evidence type="ECO:0000313" key="6">
    <source>
        <dbReference type="Proteomes" id="UP000016936"/>
    </source>
</evidence>
<dbReference type="OMA" id="IWRGKMA"/>
<dbReference type="GO" id="GO:0005783">
    <property type="term" value="C:endoplasmic reticulum"/>
    <property type="evidence" value="ECO:0007669"/>
    <property type="project" value="TreeGrafter"/>
</dbReference>
<comment type="similarity">
    <text evidence="1 4">Belongs to the short-chain dehydrogenases/reductases (SDR) family.</text>
</comment>
<dbReference type="Gene3D" id="3.40.50.720">
    <property type="entry name" value="NAD(P)-binding Rossmann-like Domain"/>
    <property type="match status" value="1"/>
</dbReference>
<dbReference type="GO" id="GO:0004806">
    <property type="term" value="F:triacylglycerol lipase activity"/>
    <property type="evidence" value="ECO:0007669"/>
    <property type="project" value="TreeGrafter"/>
</dbReference>
<keyword evidence="2" id="KW-0521">NADP</keyword>
<dbReference type="PRINTS" id="PR00081">
    <property type="entry name" value="GDHRDH"/>
</dbReference>
<dbReference type="AlphaFoldDB" id="M2UVL7"/>
<gene>
    <name evidence="5" type="ORF">COCHEDRAFT_1209434</name>
</gene>
<evidence type="ECO:0000256" key="1">
    <source>
        <dbReference type="ARBA" id="ARBA00006484"/>
    </source>
</evidence>
<reference evidence="6" key="2">
    <citation type="journal article" date="2013" name="PLoS Genet.">
        <title>Comparative genome structure, secondary metabolite, and effector coding capacity across Cochliobolus pathogens.</title>
        <authorList>
            <person name="Condon B.J."/>
            <person name="Leng Y."/>
            <person name="Wu D."/>
            <person name="Bushley K.E."/>
            <person name="Ohm R.A."/>
            <person name="Otillar R."/>
            <person name="Martin J."/>
            <person name="Schackwitz W."/>
            <person name="Grimwood J."/>
            <person name="MohdZainudin N."/>
            <person name="Xue C."/>
            <person name="Wang R."/>
            <person name="Manning V.A."/>
            <person name="Dhillon B."/>
            <person name="Tu Z.J."/>
            <person name="Steffenson B.J."/>
            <person name="Salamov A."/>
            <person name="Sun H."/>
            <person name="Lowry S."/>
            <person name="LaButti K."/>
            <person name="Han J."/>
            <person name="Copeland A."/>
            <person name="Lindquist E."/>
            <person name="Barry K."/>
            <person name="Schmutz J."/>
            <person name="Baker S.E."/>
            <person name="Ciuffetti L.M."/>
            <person name="Grigoriev I.V."/>
            <person name="Zhong S."/>
            <person name="Turgeon B.G."/>
        </authorList>
    </citation>
    <scope>NUCLEOTIDE SEQUENCE [LARGE SCALE GENOMIC DNA]</scope>
    <source>
        <strain evidence="6">C5 / ATCC 48332 / race O</strain>
    </source>
</reference>
<reference evidence="5 6" key="1">
    <citation type="journal article" date="2012" name="PLoS Pathog.">
        <title>Diverse lifestyles and strategies of plant pathogenesis encoded in the genomes of eighteen Dothideomycetes fungi.</title>
        <authorList>
            <person name="Ohm R.A."/>
            <person name="Feau N."/>
            <person name="Henrissat B."/>
            <person name="Schoch C.L."/>
            <person name="Horwitz B.A."/>
            <person name="Barry K.W."/>
            <person name="Condon B.J."/>
            <person name="Copeland A.C."/>
            <person name="Dhillon B."/>
            <person name="Glaser F."/>
            <person name="Hesse C.N."/>
            <person name="Kosti I."/>
            <person name="LaButti K."/>
            <person name="Lindquist E.A."/>
            <person name="Lucas S."/>
            <person name="Salamov A.A."/>
            <person name="Bradshaw R.E."/>
            <person name="Ciuffetti L."/>
            <person name="Hamelin R.C."/>
            <person name="Kema G.H.J."/>
            <person name="Lawrence C."/>
            <person name="Scott J.A."/>
            <person name="Spatafora J.W."/>
            <person name="Turgeon B.G."/>
            <person name="de Wit P.J.G.M."/>
            <person name="Zhong S."/>
            <person name="Goodwin S.B."/>
            <person name="Grigoriev I.V."/>
        </authorList>
    </citation>
    <scope>NUCLEOTIDE SEQUENCE [LARGE SCALE GENOMIC DNA]</scope>
    <source>
        <strain evidence="6">C5 / ATCC 48332 / race O</strain>
    </source>
</reference>
<dbReference type="HOGENOM" id="CLU_010194_2_9_1"/>
<dbReference type="Pfam" id="PF00106">
    <property type="entry name" value="adh_short"/>
    <property type="match status" value="1"/>
</dbReference>
<dbReference type="GO" id="GO:0000140">
    <property type="term" value="F:acylglycerone-phosphate reductase (NADP+) activity"/>
    <property type="evidence" value="ECO:0007669"/>
    <property type="project" value="TreeGrafter"/>
</dbReference>
<keyword evidence="6" id="KW-1185">Reference proteome</keyword>
<dbReference type="InterPro" id="IPR002347">
    <property type="entry name" value="SDR_fam"/>
</dbReference>
<dbReference type="FunFam" id="3.40.50.720:FF:000261">
    <property type="entry name" value="NADPH-dependent 1-acyldihydroxyacetone phosphate reductase"/>
    <property type="match status" value="1"/>
</dbReference>
<dbReference type="CDD" id="cd05374">
    <property type="entry name" value="17beta-HSD-like_SDR_c"/>
    <property type="match status" value="1"/>
</dbReference>
<dbReference type="GO" id="GO:0005811">
    <property type="term" value="C:lipid droplet"/>
    <property type="evidence" value="ECO:0007669"/>
    <property type="project" value="TreeGrafter"/>
</dbReference>
<proteinExistence type="inferred from homology"/>